<feature type="compositionally biased region" description="Polar residues" evidence="1">
    <location>
        <begin position="54"/>
        <end position="64"/>
    </location>
</feature>
<dbReference type="EMBL" id="MN741021">
    <property type="protein sequence ID" value="QHU23045.1"/>
    <property type="molecule type" value="Genomic_DNA"/>
</dbReference>
<dbReference type="AlphaFoldDB" id="A0A6C0KYK7"/>
<feature type="compositionally biased region" description="Basic residues" evidence="1">
    <location>
        <begin position="1"/>
        <end position="39"/>
    </location>
</feature>
<evidence type="ECO:0000313" key="2">
    <source>
        <dbReference type="EMBL" id="QHU23045.1"/>
    </source>
</evidence>
<reference evidence="2" key="1">
    <citation type="journal article" date="2020" name="Nature">
        <title>Giant virus diversity and host interactions through global metagenomics.</title>
        <authorList>
            <person name="Schulz F."/>
            <person name="Roux S."/>
            <person name="Paez-Espino D."/>
            <person name="Jungbluth S."/>
            <person name="Walsh D.A."/>
            <person name="Denef V.J."/>
            <person name="McMahon K.D."/>
            <person name="Konstantinidis K.T."/>
            <person name="Eloe-Fadrosh E.A."/>
            <person name="Kyrpides N.C."/>
            <person name="Woyke T."/>
        </authorList>
    </citation>
    <scope>NUCLEOTIDE SEQUENCE</scope>
    <source>
        <strain evidence="2">GVMAG-S-ERX555907-63</strain>
    </source>
</reference>
<proteinExistence type="predicted"/>
<accession>A0A6C0KYK7</accession>
<protein>
    <submittedName>
        <fullName evidence="2">Uncharacterized protein</fullName>
    </submittedName>
</protein>
<feature type="region of interest" description="Disordered" evidence="1">
    <location>
        <begin position="81"/>
        <end position="148"/>
    </location>
</feature>
<evidence type="ECO:0000256" key="1">
    <source>
        <dbReference type="SAM" id="MobiDB-lite"/>
    </source>
</evidence>
<sequence length="289" mass="33127">MVSKKFVYKKSKKSKTLKRKYIPKSKRKYIPKSKRKSTIKKGGMNFEDDRKSDNSNSSTRNSPVESLGSFGDLGSLGLVPSLYHNPKTRSSVNPRDIPRSPHPVVSRKSPLFDPEAGRPPRNRFLKESVSPITGNSPAKRIRSLDDEPRGHLSQNWSMSSFEGLKILDGWDTLHTIEGLTVYKKTSEENDKHNIFLQLESPSAIVTNFKRSAQYDMIINTNNKILDDIEEKTGKREFPQKLEDNWESYISNEGITIYYKMHPTYKSITQVSTIHPNYIGNPEFVLKIIY</sequence>
<organism evidence="2">
    <name type="scientific">viral metagenome</name>
    <dbReference type="NCBI Taxonomy" id="1070528"/>
    <lineage>
        <taxon>unclassified sequences</taxon>
        <taxon>metagenomes</taxon>
        <taxon>organismal metagenomes</taxon>
    </lineage>
</organism>
<name>A0A6C0KYK7_9ZZZZ</name>
<feature type="region of interest" description="Disordered" evidence="1">
    <location>
        <begin position="1"/>
        <end position="69"/>
    </location>
</feature>